<name>A0ABY1NVN0_9HYPH</name>
<reference evidence="14 15" key="1">
    <citation type="submission" date="2017-05" db="EMBL/GenBank/DDBJ databases">
        <authorList>
            <person name="Varghese N."/>
            <person name="Submissions S."/>
        </authorList>
    </citation>
    <scope>NUCLEOTIDE SEQUENCE [LARGE SCALE GENOMIC DNA]</scope>
    <source>
        <strain evidence="14 15">DSM 15949</strain>
    </source>
</reference>
<feature type="active site" description="Schiff-base intermediate with substrate" evidence="12">
    <location>
        <position position="184"/>
    </location>
</feature>
<sequence length="315" mass="33468">MCASVGILTLLPAKQIHIQKETEMFKGSIPALITPFKDGALDEKRFQDFVEWQIGEGSSGLVPVGTTGESPTLTHDEHKRVVELCVEASNGRVPVIAGAGSNSTSEAIDLAQHAEKAGADALLVVTPYYNKPNQAGLKAHFKAVNDAVGVPILIYNIPGRSIIDMSPETMAELFETCENIVGVKDATADLAKASRQRHLCGPDFVQLSGEDISALAFNAHGGTGCISVSANVAPRLCAEFQAATLEGDYKKALSYQDRLAPLHRALFVEPSPAGAKYALSLMGKIDEDLRLPLVPMSEAGRAEVRDALAHAGLIN</sequence>
<keyword evidence="10 12" id="KW-0704">Schiff base</keyword>
<comment type="pathway">
    <text evidence="2 12">Amino-acid biosynthesis; L-lysine biosynthesis via DAP pathway; (S)-tetrahydrodipicolinate from L-aspartate: step 3/4.</text>
</comment>
<dbReference type="PRINTS" id="PR00146">
    <property type="entry name" value="DHPICSNTHASE"/>
</dbReference>
<evidence type="ECO:0000256" key="8">
    <source>
        <dbReference type="ARBA" id="ARBA00023154"/>
    </source>
</evidence>
<evidence type="ECO:0000256" key="11">
    <source>
        <dbReference type="ARBA" id="ARBA00047836"/>
    </source>
</evidence>
<comment type="catalytic activity">
    <reaction evidence="11 12">
        <text>L-aspartate 4-semialdehyde + pyruvate = (2S,4S)-4-hydroxy-2,3,4,5-tetrahydrodipicolinate + H2O + H(+)</text>
        <dbReference type="Rhea" id="RHEA:34171"/>
        <dbReference type="ChEBI" id="CHEBI:15361"/>
        <dbReference type="ChEBI" id="CHEBI:15377"/>
        <dbReference type="ChEBI" id="CHEBI:15378"/>
        <dbReference type="ChEBI" id="CHEBI:67139"/>
        <dbReference type="ChEBI" id="CHEBI:537519"/>
        <dbReference type="EC" id="4.3.3.7"/>
    </reaction>
</comment>
<dbReference type="EMBL" id="FXTT01000002">
    <property type="protein sequence ID" value="SMP19437.1"/>
    <property type="molecule type" value="Genomic_DNA"/>
</dbReference>
<keyword evidence="6 12" id="KW-0028">Amino-acid biosynthesis</keyword>
<proteinExistence type="inferred from homology"/>
<evidence type="ECO:0000256" key="3">
    <source>
        <dbReference type="ARBA" id="ARBA00007592"/>
    </source>
</evidence>
<keyword evidence="7 12" id="KW-0220">Diaminopimelate biosynthesis</keyword>
<evidence type="ECO:0000256" key="9">
    <source>
        <dbReference type="ARBA" id="ARBA00023239"/>
    </source>
</evidence>
<dbReference type="InterPro" id="IPR002220">
    <property type="entry name" value="DapA-like"/>
</dbReference>
<dbReference type="PIRSF" id="PIRSF001365">
    <property type="entry name" value="DHDPS"/>
    <property type="match status" value="1"/>
</dbReference>
<comment type="function">
    <text evidence="1 12">Catalyzes the condensation of (S)-aspartate-beta-semialdehyde [(S)-ASA] and pyruvate to 4-hydroxy-tetrahydrodipicolinate (HTPA).</text>
</comment>
<evidence type="ECO:0000256" key="5">
    <source>
        <dbReference type="ARBA" id="ARBA00022490"/>
    </source>
</evidence>
<dbReference type="SMART" id="SM01130">
    <property type="entry name" value="DHDPS"/>
    <property type="match status" value="1"/>
</dbReference>
<feature type="binding site" evidence="12">
    <location>
        <position position="67"/>
    </location>
    <ligand>
        <name>pyruvate</name>
        <dbReference type="ChEBI" id="CHEBI:15361"/>
    </ligand>
</feature>
<evidence type="ECO:0000256" key="7">
    <source>
        <dbReference type="ARBA" id="ARBA00022915"/>
    </source>
</evidence>
<dbReference type="PANTHER" id="PTHR12128">
    <property type="entry name" value="DIHYDRODIPICOLINATE SYNTHASE"/>
    <property type="match status" value="1"/>
</dbReference>
<evidence type="ECO:0000313" key="14">
    <source>
        <dbReference type="EMBL" id="SMP19437.1"/>
    </source>
</evidence>
<dbReference type="HAMAP" id="MF_00418">
    <property type="entry name" value="DapA"/>
    <property type="match status" value="1"/>
</dbReference>
<evidence type="ECO:0000256" key="6">
    <source>
        <dbReference type="ARBA" id="ARBA00022605"/>
    </source>
</evidence>
<evidence type="ECO:0000256" key="2">
    <source>
        <dbReference type="ARBA" id="ARBA00005120"/>
    </source>
</evidence>
<dbReference type="InterPro" id="IPR020625">
    <property type="entry name" value="Schiff_base-form_aldolases_AS"/>
</dbReference>
<keyword evidence="5 12" id="KW-0963">Cytoplasm</keyword>
<comment type="caution">
    <text evidence="14">The sequence shown here is derived from an EMBL/GenBank/DDBJ whole genome shotgun (WGS) entry which is preliminary data.</text>
</comment>
<keyword evidence="9 12" id="KW-0456">Lyase</keyword>
<dbReference type="Gene3D" id="3.20.20.70">
    <property type="entry name" value="Aldolase class I"/>
    <property type="match status" value="1"/>
</dbReference>
<keyword evidence="15" id="KW-1185">Reference proteome</keyword>
<comment type="subcellular location">
    <subcellularLocation>
        <location evidence="12">Cytoplasm</location>
    </subcellularLocation>
</comment>
<dbReference type="NCBIfam" id="TIGR00674">
    <property type="entry name" value="dapA"/>
    <property type="match status" value="1"/>
</dbReference>
<dbReference type="InterPro" id="IPR005263">
    <property type="entry name" value="DapA"/>
</dbReference>
<gene>
    <name evidence="12" type="primary">dapA</name>
    <name evidence="14" type="ORF">SAMN06265374_2033</name>
</gene>
<evidence type="ECO:0000256" key="13">
    <source>
        <dbReference type="PIRNR" id="PIRNR001365"/>
    </source>
</evidence>
<dbReference type="Pfam" id="PF00701">
    <property type="entry name" value="DHDPS"/>
    <property type="match status" value="1"/>
</dbReference>
<evidence type="ECO:0000256" key="10">
    <source>
        <dbReference type="ARBA" id="ARBA00023270"/>
    </source>
</evidence>
<dbReference type="InterPro" id="IPR013785">
    <property type="entry name" value="Aldolase_TIM"/>
</dbReference>
<accession>A0ABY1NVN0</accession>
<dbReference type="PROSITE" id="PS00666">
    <property type="entry name" value="DHDPS_2"/>
    <property type="match status" value="1"/>
</dbReference>
<feature type="site" description="Part of a proton relay during catalysis" evidence="12">
    <location>
        <position position="129"/>
    </location>
</feature>
<evidence type="ECO:0000256" key="4">
    <source>
        <dbReference type="ARBA" id="ARBA00012086"/>
    </source>
</evidence>
<feature type="active site" description="Proton donor/acceptor" evidence="12">
    <location>
        <position position="155"/>
    </location>
</feature>
<dbReference type="EC" id="4.3.3.7" evidence="4 12"/>
<dbReference type="PANTHER" id="PTHR12128:SF66">
    <property type="entry name" value="4-HYDROXY-2-OXOGLUTARATE ALDOLASE, MITOCHONDRIAL"/>
    <property type="match status" value="1"/>
</dbReference>
<keyword evidence="8 12" id="KW-0457">Lysine biosynthesis</keyword>
<evidence type="ECO:0000256" key="12">
    <source>
        <dbReference type="HAMAP-Rule" id="MF_00418"/>
    </source>
</evidence>
<dbReference type="InterPro" id="IPR020624">
    <property type="entry name" value="Schiff_base-form_aldolases_CS"/>
</dbReference>
<comment type="similarity">
    <text evidence="3 12 13">Belongs to the DapA family.</text>
</comment>
<protein>
    <recommendedName>
        <fullName evidence="4 12">4-hydroxy-tetrahydrodipicolinate synthase</fullName>
        <shortName evidence="12">HTPA synthase</shortName>
        <ecNumber evidence="4 12">4.3.3.7</ecNumber>
    </recommendedName>
</protein>
<evidence type="ECO:0000256" key="1">
    <source>
        <dbReference type="ARBA" id="ARBA00003294"/>
    </source>
</evidence>
<feature type="binding site" evidence="12">
    <location>
        <position position="226"/>
    </location>
    <ligand>
        <name>pyruvate</name>
        <dbReference type="ChEBI" id="CHEBI:15361"/>
    </ligand>
</feature>
<comment type="subunit">
    <text evidence="12">Homotetramer; dimer of dimers.</text>
</comment>
<dbReference type="SUPFAM" id="SSF51569">
    <property type="entry name" value="Aldolase"/>
    <property type="match status" value="1"/>
</dbReference>
<comment type="caution">
    <text evidence="12">Was originally thought to be a dihydrodipicolinate synthase (DHDPS), catalyzing the condensation of (S)-aspartate-beta-semialdehyde [(S)-ASA] and pyruvate to dihydrodipicolinate (DHDP). However, it was shown in E.coli that the product of the enzymatic reaction is not dihydrodipicolinate but in fact (4S)-4-hydroxy-2,3,4,5-tetrahydro-(2S)-dipicolinic acid (HTPA), and that the consecutive dehydration reaction leading to DHDP is not spontaneous but catalyzed by DapB.</text>
</comment>
<feature type="site" description="Part of a proton relay during catalysis" evidence="12">
    <location>
        <position position="66"/>
    </location>
</feature>
<dbReference type="Proteomes" id="UP001157914">
    <property type="component" value="Unassembled WGS sequence"/>
</dbReference>
<organism evidence="14 15">
    <name type="scientific">Roseibium denhamense</name>
    <dbReference type="NCBI Taxonomy" id="76305"/>
    <lineage>
        <taxon>Bacteria</taxon>
        <taxon>Pseudomonadati</taxon>
        <taxon>Pseudomonadota</taxon>
        <taxon>Alphaproteobacteria</taxon>
        <taxon>Hyphomicrobiales</taxon>
        <taxon>Stappiaceae</taxon>
        <taxon>Roseibium</taxon>
    </lineage>
</organism>
<evidence type="ECO:0000313" key="15">
    <source>
        <dbReference type="Proteomes" id="UP001157914"/>
    </source>
</evidence>
<dbReference type="PROSITE" id="PS00665">
    <property type="entry name" value="DHDPS_1"/>
    <property type="match status" value="1"/>
</dbReference>
<dbReference type="CDD" id="cd00950">
    <property type="entry name" value="DHDPS"/>
    <property type="match status" value="1"/>
</dbReference>